<accession>A0ABW5C0S4</accession>
<proteinExistence type="predicted"/>
<feature type="chain" id="PRO_5046047666" evidence="2">
    <location>
        <begin position="23"/>
        <end position="57"/>
    </location>
</feature>
<comment type="caution">
    <text evidence="3">The sequence shown here is derived from an EMBL/GenBank/DDBJ whole genome shotgun (WGS) entry which is preliminary data.</text>
</comment>
<sequence>MFNKKRKRNPVLFMASMLGVGAAAYYLTKEATQGEDRGSNNQSYPSENPFDYIGKDF</sequence>
<name>A0ABW5C0S4_9BACI</name>
<keyword evidence="2" id="KW-0732">Signal</keyword>
<evidence type="ECO:0000313" key="4">
    <source>
        <dbReference type="Proteomes" id="UP001597318"/>
    </source>
</evidence>
<evidence type="ECO:0000256" key="1">
    <source>
        <dbReference type="SAM" id="MobiDB-lite"/>
    </source>
</evidence>
<dbReference type="EMBL" id="JBHUIK010000004">
    <property type="protein sequence ID" value="MFD2215405.1"/>
    <property type="molecule type" value="Genomic_DNA"/>
</dbReference>
<reference evidence="4" key="1">
    <citation type="journal article" date="2019" name="Int. J. Syst. Evol. Microbiol.">
        <title>The Global Catalogue of Microorganisms (GCM) 10K type strain sequencing project: providing services to taxonomists for standard genome sequencing and annotation.</title>
        <authorList>
            <consortium name="The Broad Institute Genomics Platform"/>
            <consortium name="The Broad Institute Genome Sequencing Center for Infectious Disease"/>
            <person name="Wu L."/>
            <person name="Ma J."/>
        </authorList>
    </citation>
    <scope>NUCLEOTIDE SEQUENCE [LARGE SCALE GENOMIC DNA]</scope>
    <source>
        <strain evidence="4">CGMCC 1.15474</strain>
    </source>
</reference>
<dbReference type="RefSeq" id="WP_247340027.1">
    <property type="nucleotide sequence ID" value="NZ_CP095550.1"/>
</dbReference>
<protein>
    <submittedName>
        <fullName evidence="3">Uncharacterized protein</fullName>
    </submittedName>
</protein>
<organism evidence="3 4">
    <name type="scientific">Metabacillus endolithicus</name>
    <dbReference type="NCBI Taxonomy" id="1535204"/>
    <lineage>
        <taxon>Bacteria</taxon>
        <taxon>Bacillati</taxon>
        <taxon>Bacillota</taxon>
        <taxon>Bacilli</taxon>
        <taxon>Bacillales</taxon>
        <taxon>Bacillaceae</taxon>
        <taxon>Metabacillus</taxon>
    </lineage>
</organism>
<keyword evidence="4" id="KW-1185">Reference proteome</keyword>
<evidence type="ECO:0000256" key="2">
    <source>
        <dbReference type="SAM" id="SignalP"/>
    </source>
</evidence>
<gene>
    <name evidence="3" type="ORF">ACFSKK_17080</name>
</gene>
<feature type="region of interest" description="Disordered" evidence="1">
    <location>
        <begin position="31"/>
        <end position="57"/>
    </location>
</feature>
<evidence type="ECO:0000313" key="3">
    <source>
        <dbReference type="EMBL" id="MFD2215405.1"/>
    </source>
</evidence>
<dbReference type="Proteomes" id="UP001597318">
    <property type="component" value="Unassembled WGS sequence"/>
</dbReference>
<feature type="signal peptide" evidence="2">
    <location>
        <begin position="1"/>
        <end position="22"/>
    </location>
</feature>